<feature type="domain" description="Transposase IS200-like" evidence="1">
    <location>
        <begin position="4"/>
        <end position="86"/>
    </location>
</feature>
<sequence>MKKLGDTPHSIDILAYALMSNHFHLLVRQRQENAITQTLANISNSYAKYFNIKHHRVGPLYQGPFKAVHVETDQQLLHLSRYIHINPVVAGTMTQAELLSSARTSFPEYLRHAGTSFIDIKPILSYFVSPQSYKIFVFDQIAYGKELEKIKHLSLEEKV</sequence>
<evidence type="ECO:0000259" key="1">
    <source>
        <dbReference type="SMART" id="SM01321"/>
    </source>
</evidence>
<dbReference type="GO" id="GO:0003677">
    <property type="term" value="F:DNA binding"/>
    <property type="evidence" value="ECO:0007669"/>
    <property type="project" value="InterPro"/>
</dbReference>
<dbReference type="Pfam" id="PF01797">
    <property type="entry name" value="Y1_Tnp"/>
    <property type="match status" value="1"/>
</dbReference>
<evidence type="ECO:0000313" key="3">
    <source>
        <dbReference type="Proteomes" id="UP000177092"/>
    </source>
</evidence>
<dbReference type="EMBL" id="MFJN01000048">
    <property type="protein sequence ID" value="OGG20402.1"/>
    <property type="molecule type" value="Genomic_DNA"/>
</dbReference>
<dbReference type="SMART" id="SM01321">
    <property type="entry name" value="Y1_Tnp"/>
    <property type="match status" value="1"/>
</dbReference>
<dbReference type="GO" id="GO:0006313">
    <property type="term" value="P:DNA transposition"/>
    <property type="evidence" value="ECO:0007669"/>
    <property type="project" value="InterPro"/>
</dbReference>
<proteinExistence type="predicted"/>
<accession>A0A1F6A7E1</accession>
<reference evidence="2 3" key="1">
    <citation type="journal article" date="2016" name="Nat. Commun.">
        <title>Thousands of microbial genomes shed light on interconnected biogeochemical processes in an aquifer system.</title>
        <authorList>
            <person name="Anantharaman K."/>
            <person name="Brown C.T."/>
            <person name="Hug L.A."/>
            <person name="Sharon I."/>
            <person name="Castelle C.J."/>
            <person name="Probst A.J."/>
            <person name="Thomas B.C."/>
            <person name="Singh A."/>
            <person name="Wilkins M.J."/>
            <person name="Karaoz U."/>
            <person name="Brodie E.L."/>
            <person name="Williams K.H."/>
            <person name="Hubbard S.S."/>
            <person name="Banfield J.F."/>
        </authorList>
    </citation>
    <scope>NUCLEOTIDE SEQUENCE [LARGE SCALE GENOMIC DNA]</scope>
</reference>
<dbReference type="InterPro" id="IPR036515">
    <property type="entry name" value="Transposase_17_sf"/>
</dbReference>
<dbReference type="PANTHER" id="PTHR34322:SF2">
    <property type="entry name" value="TRANSPOSASE IS200-LIKE DOMAIN-CONTAINING PROTEIN"/>
    <property type="match status" value="1"/>
</dbReference>
<dbReference type="InterPro" id="IPR002686">
    <property type="entry name" value="Transposase_17"/>
</dbReference>
<dbReference type="Proteomes" id="UP000177092">
    <property type="component" value="Unassembled WGS sequence"/>
</dbReference>
<protein>
    <recommendedName>
        <fullName evidence="1">Transposase IS200-like domain-containing protein</fullName>
    </recommendedName>
</protein>
<organism evidence="2 3">
    <name type="scientific">Candidatus Gottesmanbacteria bacterium RIFCSPHIGHO2_02_FULL_40_13</name>
    <dbReference type="NCBI Taxonomy" id="1798384"/>
    <lineage>
        <taxon>Bacteria</taxon>
        <taxon>Candidatus Gottesmaniibacteriota</taxon>
    </lineage>
</organism>
<dbReference type="AlphaFoldDB" id="A0A1F6A7E1"/>
<dbReference type="PANTHER" id="PTHR34322">
    <property type="entry name" value="TRANSPOSASE, Y1_TNP DOMAIN-CONTAINING"/>
    <property type="match status" value="1"/>
</dbReference>
<dbReference type="Gene3D" id="3.30.70.1290">
    <property type="entry name" value="Transposase IS200-like"/>
    <property type="match status" value="1"/>
</dbReference>
<gene>
    <name evidence="2" type="ORF">A3D03_06145</name>
</gene>
<dbReference type="STRING" id="1798384.A3D03_06145"/>
<dbReference type="SUPFAM" id="SSF143422">
    <property type="entry name" value="Transposase IS200-like"/>
    <property type="match status" value="1"/>
</dbReference>
<comment type="caution">
    <text evidence="2">The sequence shown here is derived from an EMBL/GenBank/DDBJ whole genome shotgun (WGS) entry which is preliminary data.</text>
</comment>
<evidence type="ECO:0000313" key="2">
    <source>
        <dbReference type="EMBL" id="OGG20402.1"/>
    </source>
</evidence>
<dbReference type="GO" id="GO:0004803">
    <property type="term" value="F:transposase activity"/>
    <property type="evidence" value="ECO:0007669"/>
    <property type="project" value="InterPro"/>
</dbReference>
<name>A0A1F6A7E1_9BACT</name>